<sequence>MSFESYGIHIHGSGAEIRTICPQCSPNRKKSKDQCLAVNTIDGVWLCHHCGWSGSLKKSDTKPIPYESKQTLPEKVVQYFESRGIPQGILEQERIGFEKSFGKGWIKFPYFYNSICVNVKYRTSQKDFRQEKGGKKCLYRRDKAMGSAKKELVLTEGEIDALSCLVAGYEAVSIPDGAPSENSKNFNTKFDFLKGTEKLFSRFDRIIIAGDNDAPGKRAVQELGRRIGVEKCFVVEYPAGCKDCNDVLKQHGNDELKAALESAKPFPVEGIVTPSSLTDIVLHEYCQGIQGGEKTGWRNLDEYYTVRPGELTIVTGIPGSGKSNFVDALAVNLIKNSMWRFGFFSPENWPLQRHAQTLIEKFLGKSFRPSRFGDRMSMDEAKEETEMLDDFVKFIAPKGEILSVDTILKYARILCLQFGIKGLVIDPWNEVEHLFKGLSETQYISQELTKIRRFARLNGIHIWIVAHPTKLQKNSQGKYDPPTMYDISGGAHWRNKADNGICVYRDFETNQTEIIVQKIRFKEIGKLGSAKLKYTYSGNYRAWE</sequence>
<reference evidence="3 4" key="1">
    <citation type="submission" date="2018-06" db="EMBL/GenBank/DDBJ databases">
        <title>Complete Genome Sequence of Desulfobacter hydrogenophilus (DSM3380).</title>
        <authorList>
            <person name="Marietou A."/>
            <person name="Schreiber L."/>
            <person name="Marshall I."/>
            <person name="Jorgensen B."/>
        </authorList>
    </citation>
    <scope>NUCLEOTIDE SEQUENCE [LARGE SCALE GENOMIC DNA]</scope>
    <source>
        <strain evidence="3 4">DSM 3380</strain>
    </source>
</reference>
<dbReference type="GO" id="GO:0005524">
    <property type="term" value="F:ATP binding"/>
    <property type="evidence" value="ECO:0007669"/>
    <property type="project" value="InterPro"/>
</dbReference>
<dbReference type="AlphaFoldDB" id="A0A328FJ21"/>
<dbReference type="InterPro" id="IPR027417">
    <property type="entry name" value="P-loop_NTPase"/>
</dbReference>
<dbReference type="SUPFAM" id="SSF52540">
    <property type="entry name" value="P-loop containing nucleoside triphosphate hydrolases"/>
    <property type="match status" value="1"/>
</dbReference>
<dbReference type="PANTHER" id="PTHR12873:SF0">
    <property type="entry name" value="TWINKLE MTDNA HELICASE"/>
    <property type="match status" value="1"/>
</dbReference>
<dbReference type="CDD" id="cd01029">
    <property type="entry name" value="TOPRIM_primases"/>
    <property type="match status" value="1"/>
</dbReference>
<keyword evidence="3" id="KW-0413">Isomerase</keyword>
<name>A0A328FJ21_9BACT</name>
<dbReference type="PANTHER" id="PTHR12873">
    <property type="entry name" value="T7-LIKE MITOCHONDRIAL DNA HELICASE"/>
    <property type="match status" value="1"/>
</dbReference>
<dbReference type="InterPro" id="IPR034154">
    <property type="entry name" value="TOPRIM_DnaG/twinkle"/>
</dbReference>
<dbReference type="Pfam" id="PF03796">
    <property type="entry name" value="DnaB_C"/>
    <property type="match status" value="1"/>
</dbReference>
<dbReference type="OrthoDB" id="1038270at2"/>
<accession>A0A328FJ21</accession>
<evidence type="ECO:0000313" key="2">
    <source>
        <dbReference type="EMBL" id="QBH12185.1"/>
    </source>
</evidence>
<dbReference type="InterPro" id="IPR027032">
    <property type="entry name" value="Twinkle-like"/>
</dbReference>
<dbReference type="InterPro" id="IPR007694">
    <property type="entry name" value="DNA_helicase_DnaB-like_C"/>
</dbReference>
<evidence type="ECO:0000313" key="4">
    <source>
        <dbReference type="Proteomes" id="UP000248798"/>
    </source>
</evidence>
<evidence type="ECO:0000313" key="5">
    <source>
        <dbReference type="Proteomes" id="UP000293902"/>
    </source>
</evidence>
<dbReference type="EMBL" id="QLNI01000004">
    <property type="protein sequence ID" value="RAM03492.1"/>
    <property type="molecule type" value="Genomic_DNA"/>
</dbReference>
<gene>
    <name evidence="3" type="ORF">DO021_02990</name>
    <name evidence="2" type="ORF">EYB58_04130</name>
</gene>
<dbReference type="PROSITE" id="PS51199">
    <property type="entry name" value="SF4_HELICASE"/>
    <property type="match status" value="1"/>
</dbReference>
<evidence type="ECO:0000313" key="3">
    <source>
        <dbReference type="EMBL" id="RAM03492.1"/>
    </source>
</evidence>
<dbReference type="RefSeq" id="WP_111953560.1">
    <property type="nucleotide sequence ID" value="NZ_CP036313.1"/>
</dbReference>
<keyword evidence="5" id="KW-1185">Reference proteome</keyword>
<dbReference type="GO" id="GO:0006260">
    <property type="term" value="P:DNA replication"/>
    <property type="evidence" value="ECO:0007669"/>
    <property type="project" value="InterPro"/>
</dbReference>
<dbReference type="SUPFAM" id="SSF56731">
    <property type="entry name" value="DNA primase core"/>
    <property type="match status" value="1"/>
</dbReference>
<dbReference type="Gene3D" id="3.40.50.300">
    <property type="entry name" value="P-loop containing nucleotide triphosphate hydrolases"/>
    <property type="match status" value="1"/>
</dbReference>
<feature type="domain" description="SF4 helicase" evidence="1">
    <location>
        <begin position="286"/>
        <end position="544"/>
    </location>
</feature>
<protein>
    <submittedName>
        <fullName evidence="3">Topoisomerase</fullName>
    </submittedName>
    <submittedName>
        <fullName evidence="2">Toprim domain-containing protein</fullName>
    </submittedName>
</protein>
<dbReference type="Pfam" id="PF13155">
    <property type="entry name" value="Toprim_2"/>
    <property type="match status" value="1"/>
</dbReference>
<dbReference type="EMBL" id="CP036313">
    <property type="protein sequence ID" value="QBH12185.1"/>
    <property type="molecule type" value="Genomic_DNA"/>
</dbReference>
<organism evidence="3 4">
    <name type="scientific">Desulfobacter hydrogenophilus</name>
    <dbReference type="NCBI Taxonomy" id="2291"/>
    <lineage>
        <taxon>Bacteria</taxon>
        <taxon>Pseudomonadati</taxon>
        <taxon>Thermodesulfobacteriota</taxon>
        <taxon>Desulfobacteria</taxon>
        <taxon>Desulfobacterales</taxon>
        <taxon>Desulfobacteraceae</taxon>
        <taxon>Desulfobacter</taxon>
    </lineage>
</organism>
<proteinExistence type="predicted"/>
<evidence type="ECO:0000259" key="1">
    <source>
        <dbReference type="PROSITE" id="PS51199"/>
    </source>
</evidence>
<reference evidence="2 5" key="2">
    <citation type="submission" date="2019-02" db="EMBL/GenBank/DDBJ databases">
        <title>Complete genome sequence of Desulfobacter hydrogenophilus AcRS1.</title>
        <authorList>
            <person name="Marietou A."/>
            <person name="Lund M.B."/>
            <person name="Marshall I.P.G."/>
            <person name="Schreiber L."/>
            <person name="Jorgensen B."/>
        </authorList>
    </citation>
    <scope>NUCLEOTIDE SEQUENCE [LARGE SCALE GENOMIC DNA]</scope>
    <source>
        <strain evidence="2 5">AcRS1</strain>
    </source>
</reference>
<dbReference type="Proteomes" id="UP000293902">
    <property type="component" value="Chromosome"/>
</dbReference>
<dbReference type="Gene3D" id="3.40.1360.10">
    <property type="match status" value="1"/>
</dbReference>
<dbReference type="GO" id="GO:0003697">
    <property type="term" value="F:single-stranded DNA binding"/>
    <property type="evidence" value="ECO:0007669"/>
    <property type="project" value="InterPro"/>
</dbReference>
<dbReference type="GO" id="GO:0043139">
    <property type="term" value="F:5'-3' DNA helicase activity"/>
    <property type="evidence" value="ECO:0007669"/>
    <property type="project" value="InterPro"/>
</dbReference>
<dbReference type="Proteomes" id="UP000248798">
    <property type="component" value="Unassembled WGS sequence"/>
</dbReference>